<organism evidence="2 3">
    <name type="scientific">Pseudonocardia cypriaca</name>
    <dbReference type="NCBI Taxonomy" id="882449"/>
    <lineage>
        <taxon>Bacteria</taxon>
        <taxon>Bacillati</taxon>
        <taxon>Actinomycetota</taxon>
        <taxon>Actinomycetes</taxon>
        <taxon>Pseudonocardiales</taxon>
        <taxon>Pseudonocardiaceae</taxon>
        <taxon>Pseudonocardia</taxon>
    </lineage>
</organism>
<reference evidence="2 3" key="1">
    <citation type="submission" date="2019-06" db="EMBL/GenBank/DDBJ databases">
        <title>Sequencing the genomes of 1000 actinobacteria strains.</title>
        <authorList>
            <person name="Klenk H.-P."/>
        </authorList>
    </citation>
    <scope>NUCLEOTIDE SEQUENCE [LARGE SCALE GENOMIC DNA]</scope>
    <source>
        <strain evidence="2 3">DSM 45511</strain>
    </source>
</reference>
<dbReference type="AlphaFoldDB" id="A0A543FQ21"/>
<dbReference type="RefSeq" id="WP_142107238.1">
    <property type="nucleotide sequence ID" value="NZ_VFPH01000003.1"/>
</dbReference>
<dbReference type="Proteomes" id="UP000319818">
    <property type="component" value="Unassembled WGS sequence"/>
</dbReference>
<comment type="caution">
    <text evidence="2">The sequence shown here is derived from an EMBL/GenBank/DDBJ whole genome shotgun (WGS) entry which is preliminary data.</text>
</comment>
<protein>
    <submittedName>
        <fullName evidence="2">Uncharacterized protein</fullName>
    </submittedName>
</protein>
<feature type="compositionally biased region" description="Low complexity" evidence="1">
    <location>
        <begin position="14"/>
        <end position="29"/>
    </location>
</feature>
<keyword evidence="3" id="KW-1185">Reference proteome</keyword>
<dbReference type="EMBL" id="VFPH01000003">
    <property type="protein sequence ID" value="TQM35947.1"/>
    <property type="molecule type" value="Genomic_DNA"/>
</dbReference>
<evidence type="ECO:0000313" key="2">
    <source>
        <dbReference type="EMBL" id="TQM35947.1"/>
    </source>
</evidence>
<accession>A0A543FQ21</accession>
<name>A0A543FQ21_9PSEU</name>
<evidence type="ECO:0000256" key="1">
    <source>
        <dbReference type="SAM" id="MobiDB-lite"/>
    </source>
</evidence>
<gene>
    <name evidence="2" type="ORF">FB388_7393</name>
</gene>
<feature type="region of interest" description="Disordered" evidence="1">
    <location>
        <begin position="1"/>
        <end position="29"/>
    </location>
</feature>
<proteinExistence type="predicted"/>
<evidence type="ECO:0000313" key="3">
    <source>
        <dbReference type="Proteomes" id="UP000319818"/>
    </source>
</evidence>
<sequence length="83" mass="8582">MDEPGRVPEEAPEAGADVGAGFDTDGDGTPDTLVTVDGIDLVVAIDLDGDRFADQVLRIGPDAGVREQPVGAWFSEPDDAGDQ</sequence>